<comment type="caution">
    <text evidence="3">The sequence shown here is derived from an EMBL/GenBank/DDBJ whole genome shotgun (WGS) entry which is preliminary data.</text>
</comment>
<dbReference type="InterPro" id="IPR028087">
    <property type="entry name" value="Tad_N"/>
</dbReference>
<dbReference type="InterPro" id="IPR036465">
    <property type="entry name" value="vWFA_dom_sf"/>
</dbReference>
<dbReference type="RefSeq" id="WP_108178674.1">
    <property type="nucleotide sequence ID" value="NZ_PZZL01000008.1"/>
</dbReference>
<reference evidence="3 4" key="1">
    <citation type="submission" date="2018-04" db="EMBL/GenBank/DDBJ databases">
        <title>Genomic Encyclopedia of Archaeal and Bacterial Type Strains, Phase II (KMG-II): from individual species to whole genera.</title>
        <authorList>
            <person name="Goeker M."/>
        </authorList>
    </citation>
    <scope>NUCLEOTIDE SEQUENCE [LARGE SCALE GENOMIC DNA]</scope>
    <source>
        <strain evidence="3 4">DSM 25521</strain>
    </source>
</reference>
<organism evidence="3 4">
    <name type="scientific">Phreatobacter oligotrophus</name>
    <dbReference type="NCBI Taxonomy" id="1122261"/>
    <lineage>
        <taxon>Bacteria</taxon>
        <taxon>Pseudomonadati</taxon>
        <taxon>Pseudomonadota</taxon>
        <taxon>Alphaproteobacteria</taxon>
        <taxon>Hyphomicrobiales</taxon>
        <taxon>Phreatobacteraceae</taxon>
        <taxon>Phreatobacter</taxon>
    </lineage>
</organism>
<proteinExistence type="predicted"/>
<name>A0A2T4YZG0_9HYPH</name>
<evidence type="ECO:0000313" key="3">
    <source>
        <dbReference type="EMBL" id="PTM52289.1"/>
    </source>
</evidence>
<protein>
    <submittedName>
        <fullName evidence="3">Putative Flp pilus-assembly TadE/G-like protein</fullName>
    </submittedName>
</protein>
<gene>
    <name evidence="3" type="ORF">C8P69_10889</name>
</gene>
<feature type="transmembrane region" description="Helical" evidence="1">
    <location>
        <begin position="28"/>
        <end position="50"/>
    </location>
</feature>
<keyword evidence="1" id="KW-1133">Transmembrane helix</keyword>
<evidence type="ECO:0000259" key="2">
    <source>
        <dbReference type="Pfam" id="PF13400"/>
    </source>
</evidence>
<dbReference type="Gene3D" id="3.40.50.410">
    <property type="entry name" value="von Willebrand factor, type A domain"/>
    <property type="match status" value="1"/>
</dbReference>
<keyword evidence="4" id="KW-1185">Reference proteome</keyword>
<dbReference type="Proteomes" id="UP000241808">
    <property type="component" value="Unassembled WGS sequence"/>
</dbReference>
<keyword evidence="1" id="KW-0812">Transmembrane</keyword>
<keyword evidence="1" id="KW-0472">Membrane</keyword>
<dbReference type="SUPFAM" id="SSF53300">
    <property type="entry name" value="vWA-like"/>
    <property type="match status" value="1"/>
</dbReference>
<dbReference type="Pfam" id="PF13400">
    <property type="entry name" value="Tad"/>
    <property type="match status" value="1"/>
</dbReference>
<dbReference type="EMBL" id="PZZL01000008">
    <property type="protein sequence ID" value="PTM52289.1"/>
    <property type="molecule type" value="Genomic_DNA"/>
</dbReference>
<evidence type="ECO:0000313" key="4">
    <source>
        <dbReference type="Proteomes" id="UP000241808"/>
    </source>
</evidence>
<accession>A0A2T4YZG0</accession>
<dbReference type="OrthoDB" id="7624353at2"/>
<sequence>MLGPVASTVAGLFGRVVGFAGRFRASRSGGVAILFAVALPPLLGVVGSAVDYTFTSRAKAKLDGVADMAALTGVKISASLPTATVAKANAIASFNANNDAMSRVTLTSLDITVVDNGLVRTATVTYTASVQTAFMGLFGFNTMQIGGTAKASSNLPTYIDFYLLLDNSPSMGIGATNADISTMMANTPDKCGFACHDLSDPSGNYYKLAKKLNVTMRIDVVRQATQQLMDTAQTAQVVSGQFRSAIYTYGESCTTIGLTQISALTANLSNAKAKANAIDLMTIPKQNYNNDQCTDNTGNLTAINQLIATPGDGSTSGAPQKVLMLVADGVTDANYSSTCTRPTASGGRCQEPLNPAVCEAIKARGIRIAVLYTTYLPLDNDWYRNWIAPFQPTIGTKMQSCASPGLYFEVSPTQGISTAMTALFQKAVATARLTQ</sequence>
<evidence type="ECO:0000256" key="1">
    <source>
        <dbReference type="SAM" id="Phobius"/>
    </source>
</evidence>
<dbReference type="AlphaFoldDB" id="A0A2T4YZG0"/>
<feature type="domain" description="Putative Flp pilus-assembly TadG-like N-terminal" evidence="2">
    <location>
        <begin position="29"/>
        <end position="73"/>
    </location>
</feature>